<name>A0A5S5MDT0_9BACT</name>
<proteinExistence type="predicted"/>
<dbReference type="GO" id="GO:0008381">
    <property type="term" value="F:mechanosensitive monoatomic ion channel activity"/>
    <property type="evidence" value="ECO:0007669"/>
    <property type="project" value="InterPro"/>
</dbReference>
<dbReference type="InterPro" id="IPR010920">
    <property type="entry name" value="LSM_dom_sf"/>
</dbReference>
<evidence type="ECO:0000313" key="7">
    <source>
        <dbReference type="EMBL" id="TYT73857.1"/>
    </source>
</evidence>
<keyword evidence="4 5" id="KW-0472">Membrane</keyword>
<dbReference type="EMBL" id="VDMB01000019">
    <property type="protein sequence ID" value="TYT73857.1"/>
    <property type="molecule type" value="Genomic_DNA"/>
</dbReference>
<feature type="transmembrane region" description="Helical" evidence="5">
    <location>
        <begin position="80"/>
        <end position="99"/>
    </location>
</feature>
<keyword evidence="3 5" id="KW-1133">Transmembrane helix</keyword>
<sequence length="300" mass="33313">MTFLEWNFVVDNTFLAKAITSFVVIGAILLLRHGAVRSILGQENLDSTVRRRWVVTVRNAAIFFVIFLIVVIWIEQLQSIGAGLVLVAAAVVVATKEFLLNIIGYFYRTACHAFTIGDRIEVNGIHGDVLDQNLMGIRLMEVGSGIRTHQYTGVSVFIPNAVFLSAAVRNETHGGEEYVFHIITITVKAGENWMHAEALLLEAANSVCTPYLEKARVRMHNISRRHALDAPAVEPRINLQMPDHEKIAFQLRVPVPARRRGRVEADILRIFLTSMYGPDEAGETHGLSGMVPVVFGKGES</sequence>
<dbReference type="Proteomes" id="UP000321899">
    <property type="component" value="Unassembled WGS sequence"/>
</dbReference>
<dbReference type="OrthoDB" id="9780668at2"/>
<evidence type="ECO:0000256" key="3">
    <source>
        <dbReference type="ARBA" id="ARBA00022989"/>
    </source>
</evidence>
<reference evidence="7 8" key="1">
    <citation type="submission" date="2019-06" db="EMBL/GenBank/DDBJ databases">
        <title>Desulfobotulus mexicanus sp. nov., a novel sulfate-reducing bacterium isolated from the sediment of an alkaline crater lake in Mexico.</title>
        <authorList>
            <person name="Hirschler-Rea A."/>
        </authorList>
    </citation>
    <scope>NUCLEOTIDE SEQUENCE [LARGE SCALE GENOMIC DNA]</scope>
    <source>
        <strain evidence="7 8">PAR22N</strain>
    </source>
</reference>
<feature type="domain" description="Mechanosensitive ion channel MscS" evidence="6">
    <location>
        <begin position="100"/>
        <end position="172"/>
    </location>
</feature>
<protein>
    <submittedName>
        <fullName evidence="7">Mechanosensitive ion channel family protein</fullName>
    </submittedName>
</protein>
<dbReference type="Pfam" id="PF00924">
    <property type="entry name" value="MS_channel_2nd"/>
    <property type="match status" value="1"/>
</dbReference>
<dbReference type="PANTHER" id="PTHR30221">
    <property type="entry name" value="SMALL-CONDUCTANCE MECHANOSENSITIVE CHANNEL"/>
    <property type="match status" value="1"/>
</dbReference>
<feature type="transmembrane region" description="Helical" evidence="5">
    <location>
        <begin position="14"/>
        <end position="32"/>
    </location>
</feature>
<evidence type="ECO:0000256" key="4">
    <source>
        <dbReference type="ARBA" id="ARBA00023136"/>
    </source>
</evidence>
<evidence type="ECO:0000313" key="8">
    <source>
        <dbReference type="Proteomes" id="UP000321899"/>
    </source>
</evidence>
<dbReference type="InterPro" id="IPR023408">
    <property type="entry name" value="MscS_beta-dom_sf"/>
</dbReference>
<comment type="caution">
    <text evidence="7">The sequence shown here is derived from an EMBL/GenBank/DDBJ whole genome shotgun (WGS) entry which is preliminary data.</text>
</comment>
<dbReference type="AlphaFoldDB" id="A0A5S5MDT0"/>
<comment type="subcellular location">
    <subcellularLocation>
        <location evidence="1">Membrane</location>
    </subcellularLocation>
</comment>
<dbReference type="InterPro" id="IPR045275">
    <property type="entry name" value="MscS_archaea/bacteria_type"/>
</dbReference>
<organism evidence="7 8">
    <name type="scientific">Desulfobotulus mexicanus</name>
    <dbReference type="NCBI Taxonomy" id="2586642"/>
    <lineage>
        <taxon>Bacteria</taxon>
        <taxon>Pseudomonadati</taxon>
        <taxon>Thermodesulfobacteriota</taxon>
        <taxon>Desulfobacteria</taxon>
        <taxon>Desulfobacterales</taxon>
        <taxon>Desulfobacteraceae</taxon>
        <taxon>Desulfobotulus</taxon>
    </lineage>
</organism>
<evidence type="ECO:0000256" key="1">
    <source>
        <dbReference type="ARBA" id="ARBA00004370"/>
    </source>
</evidence>
<evidence type="ECO:0000256" key="2">
    <source>
        <dbReference type="ARBA" id="ARBA00022692"/>
    </source>
</evidence>
<dbReference type="InterPro" id="IPR006685">
    <property type="entry name" value="MscS_channel_2nd"/>
</dbReference>
<dbReference type="GO" id="GO:0016020">
    <property type="term" value="C:membrane"/>
    <property type="evidence" value="ECO:0007669"/>
    <property type="project" value="UniProtKB-SubCell"/>
</dbReference>
<dbReference type="PANTHER" id="PTHR30221:SF18">
    <property type="entry name" value="SLL0590 PROTEIN"/>
    <property type="match status" value="1"/>
</dbReference>
<gene>
    <name evidence="7" type="ORF">FIM25_13050</name>
</gene>
<accession>A0A5S5MDT0</accession>
<keyword evidence="8" id="KW-1185">Reference proteome</keyword>
<keyword evidence="2 5" id="KW-0812">Transmembrane</keyword>
<evidence type="ECO:0000256" key="5">
    <source>
        <dbReference type="SAM" id="Phobius"/>
    </source>
</evidence>
<dbReference type="SUPFAM" id="SSF50182">
    <property type="entry name" value="Sm-like ribonucleoproteins"/>
    <property type="match status" value="1"/>
</dbReference>
<evidence type="ECO:0000259" key="6">
    <source>
        <dbReference type="Pfam" id="PF00924"/>
    </source>
</evidence>
<dbReference type="Gene3D" id="2.30.30.60">
    <property type="match status" value="1"/>
</dbReference>
<feature type="transmembrane region" description="Helical" evidence="5">
    <location>
        <begin position="53"/>
        <end position="74"/>
    </location>
</feature>